<feature type="domain" description="Choloylglycine hydrolase/NAAA C-terminal" evidence="4">
    <location>
        <begin position="20"/>
        <end position="327"/>
    </location>
</feature>
<protein>
    <recommendedName>
        <fullName evidence="4">Choloylglycine hydrolase/NAAA C-terminal domain-containing protein</fullName>
    </recommendedName>
</protein>
<dbReference type="AlphaFoldDB" id="F8L9Q7"/>
<evidence type="ECO:0000259" key="4">
    <source>
        <dbReference type="Pfam" id="PF02275"/>
    </source>
</evidence>
<dbReference type="Proteomes" id="UP000000496">
    <property type="component" value="Chromosome gsn.131"/>
</dbReference>
<dbReference type="EMBL" id="FR872582">
    <property type="protein sequence ID" value="CCB89598.1"/>
    <property type="molecule type" value="Genomic_DNA"/>
</dbReference>
<dbReference type="eggNOG" id="COG3049">
    <property type="taxonomic scope" value="Bacteria"/>
</dbReference>
<evidence type="ECO:0000313" key="5">
    <source>
        <dbReference type="EMBL" id="CCB89598.1"/>
    </source>
</evidence>
<dbReference type="Pfam" id="PF02275">
    <property type="entry name" value="CBAH"/>
    <property type="match status" value="1"/>
</dbReference>
<reference evidence="5 6" key="2">
    <citation type="journal article" date="2011" name="Mol. Biol. Evol.">
        <title>Unity in variety--the pan-genome of the Chlamydiae.</title>
        <authorList>
            <person name="Collingro A."/>
            <person name="Tischler P."/>
            <person name="Weinmaier T."/>
            <person name="Penz T."/>
            <person name="Heinz E."/>
            <person name="Brunham R.C."/>
            <person name="Read T.D."/>
            <person name="Bavoil P.M."/>
            <person name="Sachse K."/>
            <person name="Kahane S."/>
            <person name="Friedman M.G."/>
            <person name="Rattei T."/>
            <person name="Myers G.S."/>
            <person name="Horn M."/>
        </authorList>
    </citation>
    <scope>NUCLEOTIDE SEQUENCE [LARGE SCALE GENOMIC DNA]</scope>
    <source>
        <strain evidence="6">ATCC VR-1471 / Z</strain>
    </source>
</reference>
<organism evidence="5 6">
    <name type="scientific">Simkania negevensis (strain ATCC VR-1471 / DSM 27360 / Z)</name>
    <dbReference type="NCBI Taxonomy" id="331113"/>
    <lineage>
        <taxon>Bacteria</taxon>
        <taxon>Pseudomonadati</taxon>
        <taxon>Chlamydiota</taxon>
        <taxon>Chlamydiia</taxon>
        <taxon>Parachlamydiales</taxon>
        <taxon>Simkaniaceae</taxon>
        <taxon>Simkania</taxon>
    </lineage>
</organism>
<evidence type="ECO:0000256" key="2">
    <source>
        <dbReference type="ARBA" id="ARBA00022801"/>
    </source>
</evidence>
<evidence type="ECO:0000256" key="1">
    <source>
        <dbReference type="ARBA" id="ARBA00006625"/>
    </source>
</evidence>
<dbReference type="InterPro" id="IPR029055">
    <property type="entry name" value="Ntn_hydrolases_N"/>
</dbReference>
<comment type="similarity">
    <text evidence="1">Belongs to the peptidase C59 family.</text>
</comment>
<feature type="signal peptide" evidence="3">
    <location>
        <begin position="1"/>
        <end position="19"/>
    </location>
</feature>
<dbReference type="GO" id="GO:0016787">
    <property type="term" value="F:hydrolase activity"/>
    <property type="evidence" value="ECO:0007669"/>
    <property type="project" value="UniProtKB-KW"/>
</dbReference>
<proteinExistence type="inferred from homology"/>
<feature type="chain" id="PRO_5003379290" description="Choloylglycine hydrolase/NAAA C-terminal domain-containing protein" evidence="3">
    <location>
        <begin position="20"/>
        <end position="337"/>
    </location>
</feature>
<dbReference type="SUPFAM" id="SSF56235">
    <property type="entry name" value="N-terminal nucleophile aminohydrolases (Ntn hydrolases)"/>
    <property type="match status" value="1"/>
</dbReference>
<accession>F8L9Q7</accession>
<evidence type="ECO:0000256" key="3">
    <source>
        <dbReference type="SAM" id="SignalP"/>
    </source>
</evidence>
<gene>
    <name evidence="5" type="ordered locus">SNE_A17210</name>
</gene>
<dbReference type="MEROPS" id="C59.001"/>
<dbReference type="PANTHER" id="PTHR35527:SF2">
    <property type="entry name" value="HYDROLASE"/>
    <property type="match status" value="1"/>
</dbReference>
<dbReference type="STRING" id="331113.SNE_A17210"/>
<dbReference type="InterPro" id="IPR029132">
    <property type="entry name" value="CBAH/NAAA_C"/>
</dbReference>
<dbReference type="Gene3D" id="3.60.60.10">
    <property type="entry name" value="Penicillin V Acylase, Chain A"/>
    <property type="match status" value="1"/>
</dbReference>
<name>F8L9Q7_SIMNZ</name>
<dbReference type="InterPro" id="IPR052193">
    <property type="entry name" value="Peptidase_C59"/>
</dbReference>
<reference key="1">
    <citation type="journal article" date="2011" name="Mol. Biol. Evol.">
        <title>Unity in variety -- the pan-genome of the Chlamydiae.</title>
        <authorList>
            <person name="Collingro A."/>
            <person name="Tischler P."/>
            <person name="Weinmaier T."/>
            <person name="Penz T."/>
            <person name="Heinz E."/>
            <person name="Brunham R.C."/>
            <person name="Read T.D."/>
            <person name="Bavoil P.M."/>
            <person name="Sachse K."/>
            <person name="Kahane S."/>
            <person name="Friedman M.G."/>
            <person name="Rattei T."/>
            <person name="Myers G.S.A."/>
            <person name="Horn M."/>
        </authorList>
    </citation>
    <scope>NUCLEOTIDE SEQUENCE</scope>
    <source>
        <strain>Z</strain>
    </source>
</reference>
<dbReference type="PANTHER" id="PTHR35527">
    <property type="entry name" value="CHOLOYLGLYCINE HYDROLASE"/>
    <property type="match status" value="1"/>
</dbReference>
<keyword evidence="3" id="KW-0732">Signal</keyword>
<dbReference type="RefSeq" id="WP_013944064.1">
    <property type="nucleotide sequence ID" value="NC_015713.1"/>
</dbReference>
<keyword evidence="2" id="KW-0378">Hydrolase</keyword>
<dbReference type="HOGENOM" id="CLU_045206_1_2_0"/>
<dbReference type="OrthoDB" id="9794717at2"/>
<evidence type="ECO:0000313" key="6">
    <source>
        <dbReference type="Proteomes" id="UP000000496"/>
    </source>
</evidence>
<sequence>MMKSILTLLCTLLWLPLQSCTDFLLKDAQGEAVVGRSMEFGVNLEPQILLIPSGEKYTSRVFDNKTGLSWTTQYSYVAITSFADEIVTDGMNEAGLSFGLLWFPDVTEYPKLNPADSQNSIALKDLGSWILGNFSTVDEVRAAIQKIQLWPHKVPKIPYIPPVHLSIHDKSGKSIVVEYLKGKVMVFDNLVGALTNTPEFPWQVTNLSNYLNLSPISETPLRLENIEIHPLGMGSGLLGIPGDWTSPSRFVRIVTFKNIIHKASTPRENVNAAFHLLNTVDIPFGALKSADGSYVSYTQWVVVKDLKNLQLHYRSYDDLNIKSIKLEGNKRRIFPLK</sequence>
<keyword evidence="6" id="KW-1185">Reference proteome</keyword>
<dbReference type="CDD" id="cd00542">
    <property type="entry name" value="Ntn_PVA"/>
    <property type="match status" value="1"/>
</dbReference>
<dbReference type="KEGG" id="sng:SNE_A17210"/>